<comment type="similarity">
    <text evidence="5">Belongs to the methyl-accepting chemotaxis (MCP) protein family.</text>
</comment>
<organism evidence="9 10">
    <name type="scientific">Rouxiella aceris</name>
    <dbReference type="NCBI Taxonomy" id="2703884"/>
    <lineage>
        <taxon>Bacteria</taxon>
        <taxon>Pseudomonadati</taxon>
        <taxon>Pseudomonadota</taxon>
        <taxon>Gammaproteobacteria</taxon>
        <taxon>Enterobacterales</taxon>
        <taxon>Yersiniaceae</taxon>
        <taxon>Rouxiella</taxon>
    </lineage>
</organism>
<dbReference type="InterPro" id="IPR004089">
    <property type="entry name" value="MCPsignal_dom"/>
</dbReference>
<keyword evidence="4 6" id="KW-0807">Transducer</keyword>
<dbReference type="EMBL" id="JAADJU010000003">
    <property type="protein sequence ID" value="NMP26565.1"/>
    <property type="molecule type" value="Genomic_DNA"/>
</dbReference>
<dbReference type="SUPFAM" id="SSF58104">
    <property type="entry name" value="Methyl-accepting chemotaxis protein (MCP) signaling domain"/>
    <property type="match status" value="1"/>
</dbReference>
<dbReference type="FunFam" id="1.10.287.950:FF:000001">
    <property type="entry name" value="Methyl-accepting chemotaxis sensory transducer"/>
    <property type="match status" value="1"/>
</dbReference>
<feature type="domain" description="Methyl-accepting transducer" evidence="7">
    <location>
        <begin position="266"/>
        <end position="495"/>
    </location>
</feature>
<dbReference type="CDD" id="cd06225">
    <property type="entry name" value="HAMP"/>
    <property type="match status" value="1"/>
</dbReference>
<reference evidence="9 10" key="2">
    <citation type="submission" date="2020-06" db="EMBL/GenBank/DDBJ databases">
        <title>Polyphasic characterization of a Rahnella strain isolated from tree sap.</title>
        <authorList>
            <person name="Kim I.S."/>
        </authorList>
    </citation>
    <scope>NUCLEOTIDE SEQUENCE [LARGE SCALE GENOMIC DNA]</scope>
    <source>
        <strain evidence="9 10">SAP-1</strain>
    </source>
</reference>
<evidence type="ECO:0000256" key="2">
    <source>
        <dbReference type="ARBA" id="ARBA00022481"/>
    </source>
</evidence>
<dbReference type="InterPro" id="IPR051310">
    <property type="entry name" value="MCP_chemotaxis"/>
</dbReference>
<dbReference type="PRINTS" id="PR00260">
    <property type="entry name" value="CHEMTRNSDUCR"/>
</dbReference>
<dbReference type="Gene3D" id="1.10.287.950">
    <property type="entry name" value="Methyl-accepting chemotaxis protein"/>
    <property type="match status" value="1"/>
</dbReference>
<dbReference type="PROSITE" id="PS50885">
    <property type="entry name" value="HAMP"/>
    <property type="match status" value="1"/>
</dbReference>
<dbReference type="GO" id="GO:0004888">
    <property type="term" value="F:transmembrane signaling receptor activity"/>
    <property type="evidence" value="ECO:0007669"/>
    <property type="project" value="InterPro"/>
</dbReference>
<evidence type="ECO:0000256" key="1">
    <source>
        <dbReference type="ARBA" id="ARBA00004370"/>
    </source>
</evidence>
<dbReference type="Proteomes" id="UP000585363">
    <property type="component" value="Unassembled WGS sequence"/>
</dbReference>
<evidence type="ECO:0000313" key="9">
    <source>
        <dbReference type="EMBL" id="NMP26565.1"/>
    </source>
</evidence>
<dbReference type="SMART" id="SM00283">
    <property type="entry name" value="MA"/>
    <property type="match status" value="1"/>
</dbReference>
<gene>
    <name evidence="9" type="ORF">GW590_06745</name>
</gene>
<evidence type="ECO:0000259" key="7">
    <source>
        <dbReference type="PROSITE" id="PS50111"/>
    </source>
</evidence>
<sequence length="528" mass="56530">MKSIKFILFFLLLVGLGSVLTQGAVNWWSGQRMLTQASMIFTAKDITADILPPPLYLIEARLTLSQGIEGTLTPDEATRTFDKLAQDYSARVDYWRKTPTFGIEKYLLGEQHDAALKFLVAARRDVLQPLAAGNTAAARAALPGVHKLYEAHRAAVDKTVTVSNDFADNNLAAFDAIEASNSRASMGVLVGALFLCVALYIGARRRLHSAVSSPLINACEAAQKIAEGDLTCDIRVHGRDEARQMLKALADMKDSLQSIVALVRTSSDAIFTDSTLMSTGNTDLSKRTEEQASSLQQTTASMLEIRSAVEKNSETAEQATWLASSTSQAVQQGGEVMNQVISTMQDITASAQKITEIIAIIDGIAFQTNILALNAAVEAARAGEQGRGFAVVAGEVRSLAQRSAEAAREIKKLISSSIEKVENGSRLVENAGASMDGIVSQVRKVSDFITEISSTAKEQVSAISQITDAVGQLDLVTQQNAALVENGAATAKNLTHQSQLLAGLVGRFQVEKSAMPASRVQENQIAVD</sequence>
<evidence type="ECO:0000256" key="6">
    <source>
        <dbReference type="PROSITE-ProRule" id="PRU00284"/>
    </source>
</evidence>
<evidence type="ECO:0000256" key="4">
    <source>
        <dbReference type="ARBA" id="ARBA00023224"/>
    </source>
</evidence>
<dbReference type="Pfam" id="PF00015">
    <property type="entry name" value="MCPsignal"/>
    <property type="match status" value="1"/>
</dbReference>
<comment type="subcellular location">
    <subcellularLocation>
        <location evidence="1">Membrane</location>
    </subcellularLocation>
</comment>
<dbReference type="Pfam" id="PF00672">
    <property type="entry name" value="HAMP"/>
    <property type="match status" value="1"/>
</dbReference>
<dbReference type="RefSeq" id="WP_169402265.1">
    <property type="nucleotide sequence ID" value="NZ_JAADJU010000003.1"/>
</dbReference>
<evidence type="ECO:0000259" key="8">
    <source>
        <dbReference type="PROSITE" id="PS50885"/>
    </source>
</evidence>
<accession>A0A848MFV7</accession>
<evidence type="ECO:0000256" key="5">
    <source>
        <dbReference type="ARBA" id="ARBA00029447"/>
    </source>
</evidence>
<comment type="caution">
    <text evidence="9">The sequence shown here is derived from an EMBL/GenBank/DDBJ whole genome shotgun (WGS) entry which is preliminary data.</text>
</comment>
<dbReference type="GO" id="GO:0007165">
    <property type="term" value="P:signal transduction"/>
    <property type="evidence" value="ECO:0007669"/>
    <property type="project" value="UniProtKB-KW"/>
</dbReference>
<dbReference type="InterPro" id="IPR003660">
    <property type="entry name" value="HAMP_dom"/>
</dbReference>
<evidence type="ECO:0000313" key="10">
    <source>
        <dbReference type="Proteomes" id="UP000585363"/>
    </source>
</evidence>
<dbReference type="PANTHER" id="PTHR43531:SF14">
    <property type="entry name" value="METHYL-ACCEPTING CHEMOTAXIS PROTEIN I-RELATED"/>
    <property type="match status" value="1"/>
</dbReference>
<name>A0A848MFV7_9GAMM</name>
<keyword evidence="2" id="KW-0488">Methylation</keyword>
<protein>
    <submittedName>
        <fullName evidence="9">HAMP domain-containing protein</fullName>
    </submittedName>
</protein>
<keyword evidence="3" id="KW-0145">Chemotaxis</keyword>
<dbReference type="SMART" id="SM00304">
    <property type="entry name" value="HAMP"/>
    <property type="match status" value="1"/>
</dbReference>
<dbReference type="PANTHER" id="PTHR43531">
    <property type="entry name" value="PROTEIN ICFG"/>
    <property type="match status" value="1"/>
</dbReference>
<evidence type="ECO:0000256" key="3">
    <source>
        <dbReference type="ARBA" id="ARBA00022500"/>
    </source>
</evidence>
<keyword evidence="10" id="KW-1185">Reference proteome</keyword>
<dbReference type="GO" id="GO:0006935">
    <property type="term" value="P:chemotaxis"/>
    <property type="evidence" value="ECO:0007669"/>
    <property type="project" value="UniProtKB-KW"/>
</dbReference>
<dbReference type="PROSITE" id="PS50111">
    <property type="entry name" value="CHEMOTAXIS_TRANSDUC_2"/>
    <property type="match status" value="1"/>
</dbReference>
<proteinExistence type="inferred from homology"/>
<dbReference type="InterPro" id="IPR004090">
    <property type="entry name" value="Chemotax_Me-accpt_rcpt"/>
</dbReference>
<dbReference type="AlphaFoldDB" id="A0A848MFV7"/>
<reference evidence="9 10" key="1">
    <citation type="submission" date="2020-01" db="EMBL/GenBank/DDBJ databases">
        <authorList>
            <person name="Lee S.D."/>
        </authorList>
    </citation>
    <scope>NUCLEOTIDE SEQUENCE [LARGE SCALE GENOMIC DNA]</scope>
    <source>
        <strain evidence="9 10">SAP-1</strain>
    </source>
</reference>
<dbReference type="CDD" id="cd11386">
    <property type="entry name" value="MCP_signal"/>
    <property type="match status" value="1"/>
</dbReference>
<feature type="domain" description="HAMP" evidence="8">
    <location>
        <begin position="220"/>
        <end position="261"/>
    </location>
</feature>
<dbReference type="GO" id="GO:0005886">
    <property type="term" value="C:plasma membrane"/>
    <property type="evidence" value="ECO:0007669"/>
    <property type="project" value="TreeGrafter"/>
</dbReference>